<evidence type="ECO:0000313" key="6">
    <source>
        <dbReference type="Proteomes" id="UP000006468"/>
    </source>
</evidence>
<comment type="caution">
    <text evidence="5">The sequence shown here is derived from an EMBL/GenBank/DDBJ whole genome shotgun (WGS) entry which is preliminary data.</text>
</comment>
<sequence>MPDALAPMPMPVPIPVPMTAARHHDIARTGHDRPRVMPGKGHRIRISTNQGGHSMHDTPMPADTAQDVSADHDIATALATVRARIANAARSAGRDPSDITLVAVSKFHPRARVVAALRAGQMTFGENRVQEAADKFPSLRAQWPDLRLNIIGGLQTNKAYDAVRIADMIESLDRATLCDAIARAADRVGRLPRLLVQVNTGDETQKSGVAVEEADAFITAAIARFGDAVAGLMCIPPVDQDPTPHFRTLATMAGRHGLGVISMGMSADFEQAIVAGATHVRVGSAIFGPRPTRPT</sequence>
<reference evidence="5 6" key="1">
    <citation type="journal article" date="2010" name="J. Bacteriol.">
        <title>Genome sequence of a cellulose-producing bacterium, Gluconacetobacter hansenii ATCC 23769.</title>
        <authorList>
            <person name="Iyer P.R."/>
            <person name="Geib S.M."/>
            <person name="Catchmark J."/>
            <person name="Kao T.H."/>
            <person name="Tien M."/>
        </authorList>
    </citation>
    <scope>NUCLEOTIDE SEQUENCE [LARGE SCALE GENOMIC DNA]</scope>
    <source>
        <strain evidence="5 6">ATCC 23769</strain>
    </source>
</reference>
<dbReference type="GO" id="GO:0030170">
    <property type="term" value="F:pyridoxal phosphate binding"/>
    <property type="evidence" value="ECO:0007669"/>
    <property type="project" value="UniProtKB-UniRule"/>
</dbReference>
<dbReference type="CDD" id="cd00635">
    <property type="entry name" value="PLPDE_III_YBL036c_like"/>
    <property type="match status" value="1"/>
</dbReference>
<dbReference type="FunFam" id="3.20.20.10:FF:000018">
    <property type="entry name" value="Pyridoxal phosphate homeostasis protein"/>
    <property type="match status" value="1"/>
</dbReference>
<feature type="modified residue" description="N6-(pyridoxal phosphate)lysine" evidence="2">
    <location>
        <position position="106"/>
    </location>
</feature>
<protein>
    <recommendedName>
        <fullName evidence="2">Pyridoxal phosphate homeostasis protein</fullName>
        <shortName evidence="2">PLP homeostasis protein</shortName>
    </recommendedName>
</protein>
<evidence type="ECO:0000256" key="2">
    <source>
        <dbReference type="HAMAP-Rule" id="MF_02087"/>
    </source>
</evidence>
<dbReference type="Gene3D" id="3.20.20.10">
    <property type="entry name" value="Alanine racemase"/>
    <property type="match status" value="1"/>
</dbReference>
<feature type="domain" description="Alanine racemase N-terminal" evidence="4">
    <location>
        <begin position="79"/>
        <end position="291"/>
    </location>
</feature>
<comment type="similarity">
    <text evidence="2 3">Belongs to the pyridoxal phosphate-binding protein YggS/PROSC family.</text>
</comment>
<dbReference type="SUPFAM" id="SSF51419">
    <property type="entry name" value="PLP-binding barrel"/>
    <property type="match status" value="1"/>
</dbReference>
<accession>D5QC66</accession>
<dbReference type="Proteomes" id="UP000006468">
    <property type="component" value="Chromosome"/>
</dbReference>
<dbReference type="PANTHER" id="PTHR10146">
    <property type="entry name" value="PROLINE SYNTHETASE CO-TRANSCRIBED BACTERIAL HOMOLOG PROTEIN"/>
    <property type="match status" value="1"/>
</dbReference>
<dbReference type="HAMAP" id="MF_02087">
    <property type="entry name" value="PLP_homeostasis"/>
    <property type="match status" value="1"/>
</dbReference>
<keyword evidence="1 2" id="KW-0663">Pyridoxal phosphate</keyword>
<evidence type="ECO:0000256" key="1">
    <source>
        <dbReference type="ARBA" id="ARBA00022898"/>
    </source>
</evidence>
<dbReference type="InterPro" id="IPR001608">
    <property type="entry name" value="Ala_racemase_N"/>
</dbReference>
<name>D5QC66_NOVHA</name>
<comment type="function">
    <text evidence="2">Pyridoxal 5'-phosphate (PLP)-binding protein, which is involved in PLP homeostasis.</text>
</comment>
<evidence type="ECO:0000259" key="4">
    <source>
        <dbReference type="Pfam" id="PF01168"/>
    </source>
</evidence>
<dbReference type="NCBIfam" id="TIGR00044">
    <property type="entry name" value="YggS family pyridoxal phosphate-dependent enzyme"/>
    <property type="match status" value="1"/>
</dbReference>
<evidence type="ECO:0000256" key="3">
    <source>
        <dbReference type="RuleBase" id="RU004514"/>
    </source>
</evidence>
<proteinExistence type="inferred from homology"/>
<dbReference type="InterPro" id="IPR029066">
    <property type="entry name" value="PLP-binding_barrel"/>
</dbReference>
<dbReference type="Pfam" id="PF01168">
    <property type="entry name" value="Ala_racemase_N"/>
    <property type="match status" value="1"/>
</dbReference>
<dbReference type="EMBL" id="ADTV01000008">
    <property type="protein sequence ID" value="EFG85368.1"/>
    <property type="molecule type" value="Genomic_DNA"/>
</dbReference>
<dbReference type="InterPro" id="IPR011078">
    <property type="entry name" value="PyrdxlP_homeostasis"/>
</dbReference>
<dbReference type="PANTHER" id="PTHR10146:SF14">
    <property type="entry name" value="PYRIDOXAL PHOSPHATE HOMEOSTASIS PROTEIN"/>
    <property type="match status" value="1"/>
</dbReference>
<organism evidence="5 6">
    <name type="scientific">Novacetimonas hansenii ATCC 23769</name>
    <dbReference type="NCBI Taxonomy" id="714995"/>
    <lineage>
        <taxon>Bacteria</taxon>
        <taxon>Pseudomonadati</taxon>
        <taxon>Pseudomonadota</taxon>
        <taxon>Alphaproteobacteria</taxon>
        <taxon>Acetobacterales</taxon>
        <taxon>Acetobacteraceae</taxon>
        <taxon>Novacetimonas</taxon>
    </lineage>
</organism>
<dbReference type="HOGENOM" id="CLU_059988_1_1_5"/>
<dbReference type="AlphaFoldDB" id="D5QC66"/>
<evidence type="ECO:0000313" key="5">
    <source>
        <dbReference type="EMBL" id="EFG85368.1"/>
    </source>
</evidence>
<gene>
    <name evidence="5" type="ORF">GXY_03573</name>
</gene>